<dbReference type="EMBL" id="RJKE01000001">
    <property type="protein sequence ID" value="ROO84244.1"/>
    <property type="molecule type" value="Genomic_DNA"/>
</dbReference>
<keyword evidence="1" id="KW-0812">Transmembrane</keyword>
<dbReference type="InterPro" id="IPR010390">
    <property type="entry name" value="ABC-2_transporter-like"/>
</dbReference>
<dbReference type="PANTHER" id="PTHR36833">
    <property type="entry name" value="SLR0610 PROTEIN-RELATED"/>
    <property type="match status" value="1"/>
</dbReference>
<organism evidence="2 3">
    <name type="scientific">Actinocorallia herbida</name>
    <dbReference type="NCBI Taxonomy" id="58109"/>
    <lineage>
        <taxon>Bacteria</taxon>
        <taxon>Bacillati</taxon>
        <taxon>Actinomycetota</taxon>
        <taxon>Actinomycetes</taxon>
        <taxon>Streptosporangiales</taxon>
        <taxon>Thermomonosporaceae</taxon>
        <taxon>Actinocorallia</taxon>
    </lineage>
</organism>
<evidence type="ECO:0000256" key="1">
    <source>
        <dbReference type="SAM" id="Phobius"/>
    </source>
</evidence>
<dbReference type="PANTHER" id="PTHR36833:SF1">
    <property type="entry name" value="INTEGRAL MEMBRANE TRANSPORT PROTEIN"/>
    <property type="match status" value="1"/>
</dbReference>
<accession>A0A3N1CSU3</accession>
<keyword evidence="1" id="KW-1133">Transmembrane helix</keyword>
<dbReference type="AlphaFoldDB" id="A0A3N1CSU3"/>
<feature type="transmembrane region" description="Helical" evidence="1">
    <location>
        <begin position="229"/>
        <end position="250"/>
    </location>
</feature>
<evidence type="ECO:0000313" key="3">
    <source>
        <dbReference type="Proteomes" id="UP000272400"/>
    </source>
</evidence>
<evidence type="ECO:0000313" key="2">
    <source>
        <dbReference type="EMBL" id="ROO84244.1"/>
    </source>
</evidence>
<name>A0A3N1CSU3_9ACTN</name>
<dbReference type="RefSeq" id="WP_246052620.1">
    <property type="nucleotide sequence ID" value="NZ_RJKE01000001.1"/>
</dbReference>
<comment type="caution">
    <text evidence="2">The sequence shown here is derived from an EMBL/GenBank/DDBJ whole genome shotgun (WGS) entry which is preliminary data.</text>
</comment>
<feature type="transmembrane region" description="Helical" evidence="1">
    <location>
        <begin position="140"/>
        <end position="161"/>
    </location>
</feature>
<proteinExistence type="predicted"/>
<protein>
    <submittedName>
        <fullName evidence="2">ABC-2 type transport system permease protein</fullName>
    </submittedName>
</protein>
<feature type="transmembrane region" description="Helical" evidence="1">
    <location>
        <begin position="25"/>
        <end position="45"/>
    </location>
</feature>
<gene>
    <name evidence="2" type="ORF">EDD29_1764</name>
</gene>
<reference evidence="2 3" key="1">
    <citation type="submission" date="2018-11" db="EMBL/GenBank/DDBJ databases">
        <title>Sequencing the genomes of 1000 actinobacteria strains.</title>
        <authorList>
            <person name="Klenk H.-P."/>
        </authorList>
    </citation>
    <scope>NUCLEOTIDE SEQUENCE [LARGE SCALE GENOMIC DNA]</scope>
    <source>
        <strain evidence="2 3">DSM 44254</strain>
    </source>
</reference>
<sequence length="262" mass="27901">MVRTWGLLAWTWVRAAAQYPVTLVAMIGGAAVSTSLDLVAIVILFTHMPVLGGLSAAEAGFLYGACQLSFTFSDLAVGSADRLGTHIRAGSLDTMLIRPVGPLVQLATEDFSPRKLGRLLPSATVLGWSLARLDLAPSDVALTVLMIINGAVLFGALWVLASAVQFVLVNGHEATKAVTWGGVFMAQHPMSLYGRDFMRALTFTVPLAFVNWQPSLYILGRTDPLGLPVFVRFLGPVVTAALCLAAALAWRAGLRRYTSTGS</sequence>
<keyword evidence="3" id="KW-1185">Reference proteome</keyword>
<dbReference type="Proteomes" id="UP000272400">
    <property type="component" value="Unassembled WGS sequence"/>
</dbReference>
<keyword evidence="1" id="KW-0472">Membrane</keyword>
<dbReference type="Pfam" id="PF06182">
    <property type="entry name" value="ABC2_membrane_6"/>
    <property type="match status" value="1"/>
</dbReference>